<evidence type="ECO:0000256" key="10">
    <source>
        <dbReference type="ARBA" id="ARBA00023242"/>
    </source>
</evidence>
<evidence type="ECO:0000256" key="8">
    <source>
        <dbReference type="ARBA" id="ARBA00022884"/>
    </source>
</evidence>
<evidence type="ECO:0000256" key="16">
    <source>
        <dbReference type="PIRSR" id="PIRSR028762-1"/>
    </source>
</evidence>
<feature type="domain" description="MRNA cap 0 methyltransferase" evidence="19">
    <location>
        <begin position="107"/>
        <end position="406"/>
    </location>
</feature>
<feature type="site" description="mRNA cap binding" evidence="17">
    <location>
        <position position="150"/>
    </location>
</feature>
<dbReference type="InterPro" id="IPR039753">
    <property type="entry name" value="RG7MT1"/>
</dbReference>
<proteinExistence type="inferred from homology"/>
<dbReference type="InterPro" id="IPR029063">
    <property type="entry name" value="SAM-dependent_MTases_sf"/>
</dbReference>
<keyword evidence="5 15" id="KW-0507">mRNA processing</keyword>
<feature type="binding site" evidence="16">
    <location>
        <position position="147"/>
    </location>
    <ligand>
        <name>S-adenosyl-L-methionine</name>
        <dbReference type="ChEBI" id="CHEBI:59789"/>
    </ligand>
</feature>
<dbReference type="Proteomes" id="UP000305948">
    <property type="component" value="Unassembled WGS sequence"/>
</dbReference>
<evidence type="ECO:0000256" key="9">
    <source>
        <dbReference type="ARBA" id="ARBA00023042"/>
    </source>
</evidence>
<keyword evidence="7 15" id="KW-0949">S-adenosyl-L-methionine</keyword>
<feature type="site" description="mRNA cap binding" evidence="17">
    <location>
        <position position="181"/>
    </location>
</feature>
<evidence type="ECO:0000256" key="12">
    <source>
        <dbReference type="ARBA" id="ARBA00033387"/>
    </source>
</evidence>
<feature type="site" description="mRNA cap binding" evidence="17">
    <location>
        <position position="242"/>
    </location>
</feature>
<evidence type="ECO:0000256" key="7">
    <source>
        <dbReference type="ARBA" id="ARBA00022691"/>
    </source>
</evidence>
<dbReference type="PANTHER" id="PTHR12189:SF2">
    <property type="entry name" value="MRNA CAP GUANINE-N7 METHYLTRANSFERASE"/>
    <property type="match status" value="1"/>
</dbReference>
<evidence type="ECO:0000313" key="20">
    <source>
        <dbReference type="EMBL" id="TFK54847.1"/>
    </source>
</evidence>
<reference evidence="20 21" key="1">
    <citation type="journal article" date="2019" name="Nat. Ecol. Evol.">
        <title>Megaphylogeny resolves global patterns of mushroom evolution.</title>
        <authorList>
            <person name="Varga T."/>
            <person name="Krizsan K."/>
            <person name="Foldi C."/>
            <person name="Dima B."/>
            <person name="Sanchez-Garcia M."/>
            <person name="Sanchez-Ramirez S."/>
            <person name="Szollosi G.J."/>
            <person name="Szarkandi J.G."/>
            <person name="Papp V."/>
            <person name="Albert L."/>
            <person name="Andreopoulos W."/>
            <person name="Angelini C."/>
            <person name="Antonin V."/>
            <person name="Barry K.W."/>
            <person name="Bougher N.L."/>
            <person name="Buchanan P."/>
            <person name="Buyck B."/>
            <person name="Bense V."/>
            <person name="Catcheside P."/>
            <person name="Chovatia M."/>
            <person name="Cooper J."/>
            <person name="Damon W."/>
            <person name="Desjardin D."/>
            <person name="Finy P."/>
            <person name="Geml J."/>
            <person name="Haridas S."/>
            <person name="Hughes K."/>
            <person name="Justo A."/>
            <person name="Karasinski D."/>
            <person name="Kautmanova I."/>
            <person name="Kiss B."/>
            <person name="Kocsube S."/>
            <person name="Kotiranta H."/>
            <person name="LaButti K.M."/>
            <person name="Lechner B.E."/>
            <person name="Liimatainen K."/>
            <person name="Lipzen A."/>
            <person name="Lukacs Z."/>
            <person name="Mihaltcheva S."/>
            <person name="Morgado L.N."/>
            <person name="Niskanen T."/>
            <person name="Noordeloos M.E."/>
            <person name="Ohm R.A."/>
            <person name="Ortiz-Santana B."/>
            <person name="Ovrebo C."/>
            <person name="Racz N."/>
            <person name="Riley R."/>
            <person name="Savchenko A."/>
            <person name="Shiryaev A."/>
            <person name="Soop K."/>
            <person name="Spirin V."/>
            <person name="Szebenyi C."/>
            <person name="Tomsovsky M."/>
            <person name="Tulloss R.E."/>
            <person name="Uehling J."/>
            <person name="Grigoriev I.V."/>
            <person name="Vagvolgyi C."/>
            <person name="Papp T."/>
            <person name="Martin F.M."/>
            <person name="Miettinen O."/>
            <person name="Hibbett D.S."/>
            <person name="Nagy L.G."/>
        </authorList>
    </citation>
    <scope>NUCLEOTIDE SEQUENCE [LARGE SCALE GENOMIC DNA]</scope>
    <source>
        <strain evidence="20 21">OMC1185</strain>
    </source>
</reference>
<protein>
    <recommendedName>
        <fullName evidence="14 15">mRNA cap guanine-N(7) methyltransferase</fullName>
        <ecNumber evidence="3 15">2.1.1.56</ecNumber>
    </recommendedName>
    <alternativeName>
        <fullName evidence="11 15">mRNA (guanine-N(7))-methyltransferase</fullName>
    </alternativeName>
    <alternativeName>
        <fullName evidence="12 15">mRNA cap methyltransferase</fullName>
    </alternativeName>
</protein>
<evidence type="ECO:0000256" key="4">
    <source>
        <dbReference type="ARBA" id="ARBA00022603"/>
    </source>
</evidence>
<evidence type="ECO:0000313" key="21">
    <source>
        <dbReference type="Proteomes" id="UP000305948"/>
    </source>
</evidence>
<dbReference type="GO" id="GO:0005634">
    <property type="term" value="C:nucleus"/>
    <property type="evidence" value="ECO:0007669"/>
    <property type="project" value="UniProtKB-SubCell"/>
</dbReference>
<dbReference type="EC" id="2.1.1.56" evidence="3 15"/>
<evidence type="ECO:0000256" key="17">
    <source>
        <dbReference type="PIRSR" id="PIRSR028762-2"/>
    </source>
</evidence>
<feature type="site" description="mRNA cap binding" evidence="17">
    <location>
        <position position="331"/>
    </location>
</feature>
<evidence type="ECO:0000256" key="15">
    <source>
        <dbReference type="PIRNR" id="PIRNR028762"/>
    </source>
</evidence>
<dbReference type="Gene3D" id="3.40.50.150">
    <property type="entry name" value="Vaccinia Virus protein VP39"/>
    <property type="match status" value="1"/>
</dbReference>
<feature type="binding site" evidence="16">
    <location>
        <position position="120"/>
    </location>
    <ligand>
        <name>S-adenosyl-L-methionine</name>
        <dbReference type="ChEBI" id="CHEBI:59789"/>
    </ligand>
</feature>
<dbReference type="InterPro" id="IPR016899">
    <property type="entry name" value="mRNA_G-N7_MeTrfase_euk"/>
</dbReference>
<keyword evidence="6 15" id="KW-0808">Transferase</keyword>
<feature type="binding site" evidence="17">
    <location>
        <begin position="116"/>
        <end position="117"/>
    </location>
    <ligand>
        <name>mRNA</name>
        <dbReference type="ChEBI" id="CHEBI:33699"/>
    </ligand>
</feature>
<dbReference type="PROSITE" id="PS51562">
    <property type="entry name" value="RNA_CAP0_MT"/>
    <property type="match status" value="1"/>
</dbReference>
<evidence type="ECO:0000256" key="14">
    <source>
        <dbReference type="ARBA" id="ARBA00049739"/>
    </source>
</evidence>
<keyword evidence="10 15" id="KW-0539">Nucleus</keyword>
<feature type="binding site" evidence="16">
    <location>
        <position position="238"/>
    </location>
    <ligand>
        <name>S-adenosyl-L-methionine</name>
        <dbReference type="ChEBI" id="CHEBI:59789"/>
    </ligand>
</feature>
<dbReference type="PANTHER" id="PTHR12189">
    <property type="entry name" value="MRNA GUANINE-7- METHYLTRANSFERASE"/>
    <property type="match status" value="1"/>
</dbReference>
<evidence type="ECO:0000256" key="11">
    <source>
        <dbReference type="ARBA" id="ARBA00032772"/>
    </source>
</evidence>
<evidence type="ECO:0000256" key="2">
    <source>
        <dbReference type="ARBA" id="ARBA00004123"/>
    </source>
</evidence>
<evidence type="ECO:0000256" key="3">
    <source>
        <dbReference type="ARBA" id="ARBA00011926"/>
    </source>
</evidence>
<dbReference type="InterPro" id="IPR004971">
    <property type="entry name" value="mRNA_G-N7_MeTrfase_dom"/>
</dbReference>
<comment type="catalytic activity">
    <reaction evidence="13">
        <text>a 5'-end (5'-triphosphoguanosine)-ribonucleoside in mRNA + S-adenosyl-L-methionine = a 5'-end (N(7)-methyl 5'-triphosphoguanosine)-ribonucleoside in mRNA + S-adenosyl-L-homocysteine</text>
        <dbReference type="Rhea" id="RHEA:67008"/>
        <dbReference type="Rhea" id="RHEA-COMP:17166"/>
        <dbReference type="Rhea" id="RHEA-COMP:17167"/>
        <dbReference type="ChEBI" id="CHEBI:57856"/>
        <dbReference type="ChEBI" id="CHEBI:59789"/>
        <dbReference type="ChEBI" id="CHEBI:156461"/>
        <dbReference type="ChEBI" id="CHEBI:167617"/>
        <dbReference type="EC" id="2.1.1.56"/>
    </reaction>
</comment>
<keyword evidence="8 15" id="KW-0694">RNA-binding</keyword>
<feature type="region of interest" description="Disordered" evidence="18">
    <location>
        <begin position="1"/>
        <end position="36"/>
    </location>
</feature>
<feature type="binding site" evidence="16">
    <location>
        <position position="169"/>
    </location>
    <ligand>
        <name>S-adenosyl-L-methionine</name>
        <dbReference type="ChEBI" id="CHEBI:59789"/>
    </ligand>
</feature>
<dbReference type="OrthoDB" id="10248867at2759"/>
<accession>A0A5C3ND89</accession>
<evidence type="ECO:0000256" key="13">
    <source>
        <dbReference type="ARBA" id="ARBA00044712"/>
    </source>
</evidence>
<sequence>MKHNPAPASPKRKPSVPPPPKTLPYAPTHRITPPSSVLEPLTRADIEIFNNLRGSHKLAKKRKRIDIEVDDEGDGDNRQRKRSKDVSLIAGHYNARPDVGAKQRLQSPIIGLKAFNNWIKAVLIGKFAHPALRDSPWSNGGKVLDLGCGKGGDLTKWAKAAVAEYIGLDIAAVSIEQARSRHAQMHNASRFPAFFAALDCYTHPISTVVPAEILSPPPRRPQDRPNDGPDVFDVVSMQFCMHYAFESETKARTMLDNVSRYLRRGGMFIGTIPNADLMLQRLLSLPPDAAPRFGNSVYTIEFDDRRPKDQRPVFGDRYSFFLTDAVEDVPEYVVVWEPFVRLAKEYNLHPVYRKEFHEVFQENQEDKEFGPLMVRMKVVDQNGESHMNEDQWEAANIYIAFAFEKR</sequence>
<dbReference type="STRING" id="5364.A0A5C3ND89"/>
<feature type="site" description="mRNA cap binding" evidence="17">
    <location>
        <position position="156"/>
    </location>
</feature>
<evidence type="ECO:0000256" key="6">
    <source>
        <dbReference type="ARBA" id="ARBA00022679"/>
    </source>
</evidence>
<dbReference type="GO" id="GO:0003723">
    <property type="term" value="F:RNA binding"/>
    <property type="evidence" value="ECO:0007669"/>
    <property type="project" value="UniProtKB-KW"/>
</dbReference>
<dbReference type="GO" id="GO:0004482">
    <property type="term" value="F:mRNA 5'-cap (guanine-N7-)-methyltransferase activity"/>
    <property type="evidence" value="ECO:0007669"/>
    <property type="project" value="UniProtKB-EC"/>
</dbReference>
<gene>
    <name evidence="20" type="ORF">OE88DRAFT_1778412</name>
</gene>
<dbReference type="AlphaFoldDB" id="A0A5C3ND89"/>
<feature type="site" description="mRNA cap binding" evidence="17">
    <location>
        <position position="398"/>
    </location>
</feature>
<evidence type="ECO:0000256" key="5">
    <source>
        <dbReference type="ARBA" id="ARBA00022664"/>
    </source>
</evidence>
<evidence type="ECO:0000259" key="19">
    <source>
        <dbReference type="PROSITE" id="PS51562"/>
    </source>
</evidence>
<comment type="similarity">
    <text evidence="15">Belongs to the class I-like SAM-binding methyltransferase superfamily. mRNA cap 0 methyltransferase family.</text>
</comment>
<comment type="function">
    <text evidence="1">Responsible for methylating the 5'-cap structure of mRNAs.</text>
</comment>
<comment type="subcellular location">
    <subcellularLocation>
        <location evidence="2 15">Nucleus</location>
    </subcellularLocation>
</comment>
<keyword evidence="21" id="KW-1185">Reference proteome</keyword>
<evidence type="ECO:0000256" key="1">
    <source>
        <dbReference type="ARBA" id="ARBA00003378"/>
    </source>
</evidence>
<dbReference type="PIRSF" id="PIRSF028762">
    <property type="entry name" value="ABD1"/>
    <property type="match status" value="1"/>
</dbReference>
<keyword evidence="4 15" id="KW-0489">Methyltransferase</keyword>
<dbReference type="EMBL" id="ML213505">
    <property type="protein sequence ID" value="TFK54847.1"/>
    <property type="molecule type" value="Genomic_DNA"/>
</dbReference>
<feature type="binding site" evidence="16">
    <location>
        <position position="243"/>
    </location>
    <ligand>
        <name>S-adenosyl-L-methionine</name>
        <dbReference type="ChEBI" id="CHEBI:59789"/>
    </ligand>
</feature>
<evidence type="ECO:0000256" key="18">
    <source>
        <dbReference type="SAM" id="MobiDB-lite"/>
    </source>
</evidence>
<dbReference type="Pfam" id="PF03291">
    <property type="entry name" value="mRNA_G-N7_MeTrfase"/>
    <property type="match status" value="1"/>
</dbReference>
<dbReference type="CDD" id="cd02440">
    <property type="entry name" value="AdoMet_MTases"/>
    <property type="match status" value="1"/>
</dbReference>
<feature type="binding site" evidence="16">
    <location>
        <position position="199"/>
    </location>
    <ligand>
        <name>S-adenosyl-L-methionine</name>
        <dbReference type="ChEBI" id="CHEBI:59789"/>
    </ligand>
</feature>
<keyword evidence="9 15" id="KW-0506">mRNA capping</keyword>
<organism evidence="20 21">
    <name type="scientific">Heliocybe sulcata</name>
    <dbReference type="NCBI Taxonomy" id="5364"/>
    <lineage>
        <taxon>Eukaryota</taxon>
        <taxon>Fungi</taxon>
        <taxon>Dikarya</taxon>
        <taxon>Basidiomycota</taxon>
        <taxon>Agaricomycotina</taxon>
        <taxon>Agaricomycetes</taxon>
        <taxon>Gloeophyllales</taxon>
        <taxon>Gloeophyllaceae</taxon>
        <taxon>Heliocybe</taxon>
    </lineage>
</organism>
<dbReference type="SUPFAM" id="SSF53335">
    <property type="entry name" value="S-adenosyl-L-methionine-dependent methyltransferases"/>
    <property type="match status" value="1"/>
</dbReference>
<name>A0A5C3ND89_9AGAM</name>